<keyword evidence="1" id="KW-0472">Membrane</keyword>
<dbReference type="EMBL" id="MWBO01000028">
    <property type="protein sequence ID" value="OQA52577.1"/>
    <property type="molecule type" value="Genomic_DNA"/>
</dbReference>
<dbReference type="Gene3D" id="2.60.40.1260">
    <property type="entry name" value="Lamin Tail domain"/>
    <property type="match status" value="1"/>
</dbReference>
<name>A0A1V5SDL5_9BACT</name>
<evidence type="ECO:0000259" key="2">
    <source>
        <dbReference type="PROSITE" id="PS51841"/>
    </source>
</evidence>
<dbReference type="InterPro" id="IPR036415">
    <property type="entry name" value="Lamin_tail_dom_sf"/>
</dbReference>
<accession>A0A1V5SDL5</accession>
<keyword evidence="1" id="KW-0812">Transmembrane</keyword>
<gene>
    <name evidence="3" type="ORF">BWY43_00448</name>
</gene>
<proteinExistence type="predicted"/>
<organism evidence="3">
    <name type="scientific">candidate division WS2 bacterium ADurb.Bin280</name>
    <dbReference type="NCBI Taxonomy" id="1852829"/>
    <lineage>
        <taxon>Bacteria</taxon>
        <taxon>candidate division WS2</taxon>
    </lineage>
</organism>
<dbReference type="AlphaFoldDB" id="A0A1V5SDL5"/>
<evidence type="ECO:0000313" key="3">
    <source>
        <dbReference type="EMBL" id="OQA52577.1"/>
    </source>
</evidence>
<dbReference type="Proteomes" id="UP000485367">
    <property type="component" value="Unassembled WGS sequence"/>
</dbReference>
<dbReference type="InterPro" id="IPR001322">
    <property type="entry name" value="Lamin_tail_dom"/>
</dbReference>
<keyword evidence="1" id="KW-1133">Transmembrane helix</keyword>
<protein>
    <recommendedName>
        <fullName evidence="2">LTD domain-containing protein</fullName>
    </recommendedName>
</protein>
<reference evidence="3" key="1">
    <citation type="submission" date="2017-02" db="EMBL/GenBank/DDBJ databases">
        <title>Delving into the versatile metabolic prowess of the omnipresent phylum Bacteroidetes.</title>
        <authorList>
            <person name="Nobu M.K."/>
            <person name="Mei R."/>
            <person name="Narihiro T."/>
            <person name="Kuroda K."/>
            <person name="Liu W.-T."/>
        </authorList>
    </citation>
    <scope>NUCLEOTIDE SEQUENCE</scope>
    <source>
        <strain evidence="3">ADurb.Bin280</strain>
    </source>
</reference>
<dbReference type="Pfam" id="PF00932">
    <property type="entry name" value="LTD"/>
    <property type="match status" value="2"/>
</dbReference>
<feature type="transmembrane region" description="Helical" evidence="1">
    <location>
        <begin position="583"/>
        <end position="605"/>
    </location>
</feature>
<evidence type="ECO:0000256" key="1">
    <source>
        <dbReference type="SAM" id="Phobius"/>
    </source>
</evidence>
<dbReference type="SUPFAM" id="SSF74853">
    <property type="entry name" value="Lamin A/C globular tail domain"/>
    <property type="match status" value="2"/>
</dbReference>
<comment type="caution">
    <text evidence="3">The sequence shown here is derived from an EMBL/GenBank/DDBJ whole genome shotgun (WGS) entry which is preliminary data.</text>
</comment>
<feature type="domain" description="LTD" evidence="2">
    <location>
        <begin position="28"/>
        <end position="163"/>
    </location>
</feature>
<dbReference type="PROSITE" id="PS51841">
    <property type="entry name" value="LTD"/>
    <property type="match status" value="2"/>
</dbReference>
<sequence length="610" mass="68256">MVGRRRKKIFNLYFAFCASLLIFVLQFFAPKAVLASEGGIYFSEIMWNGSLASSSDEWVELYNDGAQIVNLEGYSLYDGVKDETILTIEVGQIAPKGYFLISNNSEDHSFTKGQSILNVIPDIVDPSLSLSNSNFQIKLLDKDGNKVDVAGDGGKPFFYDYKKSSIFRKVFDRLAGDKDSSWGVYQQEGDPNSFCTQRENLDDLAVECATPNQSGRPKINRLVLSKTKFKKGDPVVFEIDSDIYDFFSDLESLVVEDSEGKSWNFSAKTKKINLGKFSKNSTLKLIFVDKTGLFDESLFEIAFYQDSKDVFISEVMPHPYDFDYNQDGLKDSDDEYFEIVNASLDTINLDSWSIADASGKRFYFSNTELEFGQYAVFFKNESNISINDSGDVLTLYNGEDEKVDEVSILSSSSKKNLSYSKWADLWYWSQIPTPKSENIIMQAGKLSDISQEEAQKSLGLQVVLSARVVEVERSSFAVELPYGRVDVANTNNDVVQNGDTLAVEGRIENTKPLFITACKISIQSSSEISPQSGGASQDSDPTNDYILETKVEKRTTTTRRSKKLASAVLGSSSKMPSQSLKNALFMLQLSGILSFVLVVMLYEIYGKERE</sequence>
<feature type="domain" description="LTD" evidence="2">
    <location>
        <begin position="297"/>
        <end position="410"/>
    </location>
</feature>